<evidence type="ECO:0000256" key="3">
    <source>
        <dbReference type="SAM" id="MobiDB-lite"/>
    </source>
</evidence>
<dbReference type="GO" id="GO:0019693">
    <property type="term" value="P:ribose phosphate metabolic process"/>
    <property type="evidence" value="ECO:0007669"/>
    <property type="project" value="TreeGrafter"/>
</dbReference>
<dbReference type="PANTHER" id="PTHR11839">
    <property type="entry name" value="UDP/ADP-SUGAR PYROPHOSPHATASE"/>
    <property type="match status" value="1"/>
</dbReference>
<evidence type="ECO:0000313" key="5">
    <source>
        <dbReference type="EMBL" id="GBD08062.1"/>
    </source>
</evidence>
<sequence length="239" mass="26532">MIPCGPGGLPCLRKSRSSRDPLSFREEGRREEAIEQRLRPPGGHETASGILLEVGALASDPIMEEIPLERQRVYEGRILNLRVDTVRLPSGRTALREIVEHRGAVAIVPILADGRVVLVRQFRYAVGQVSLEIPAGTLEPGEEPLACARRELEEETGYQAARWERLGAIWPTPGYSTEEITLFIARDLTPGPARPEFDEALSVIPMSWSEIWEAIEEGRLRDAKSIVALAWAARRLGGR</sequence>
<dbReference type="InterPro" id="IPR015797">
    <property type="entry name" value="NUDIX_hydrolase-like_dom_sf"/>
</dbReference>
<dbReference type="AlphaFoldDB" id="A0A2H5Y3T1"/>
<dbReference type="FunFam" id="3.90.79.10:FF:000024">
    <property type="entry name" value="ADP-ribose pyrophosphatase"/>
    <property type="match status" value="1"/>
</dbReference>
<accession>A0A2H5Y3T1</accession>
<dbReference type="Proteomes" id="UP000236642">
    <property type="component" value="Unassembled WGS sequence"/>
</dbReference>
<reference evidence="6" key="1">
    <citation type="submission" date="2017-09" db="EMBL/GenBank/DDBJ databases">
        <title>Metaegenomics of thermophilic ammonia-oxidizing enrichment culture.</title>
        <authorList>
            <person name="Kato S."/>
            <person name="Suzuki K."/>
        </authorList>
    </citation>
    <scope>NUCLEOTIDE SEQUENCE [LARGE SCALE GENOMIC DNA]</scope>
</reference>
<dbReference type="PROSITE" id="PS51462">
    <property type="entry name" value="NUDIX"/>
    <property type="match status" value="1"/>
</dbReference>
<evidence type="ECO:0000259" key="4">
    <source>
        <dbReference type="PROSITE" id="PS51462"/>
    </source>
</evidence>
<organism evidence="5 6">
    <name type="scientific">Candidatus Thermoflexus japonica</name>
    <dbReference type="NCBI Taxonomy" id="2035417"/>
    <lineage>
        <taxon>Bacteria</taxon>
        <taxon>Bacillati</taxon>
        <taxon>Chloroflexota</taxon>
        <taxon>Thermoflexia</taxon>
        <taxon>Thermoflexales</taxon>
        <taxon>Thermoflexaceae</taxon>
        <taxon>Thermoflexus</taxon>
    </lineage>
</organism>
<name>A0A2H5Y3T1_9CHLR</name>
<evidence type="ECO:0000313" key="6">
    <source>
        <dbReference type="Proteomes" id="UP000236642"/>
    </source>
</evidence>
<proteinExistence type="predicted"/>
<feature type="region of interest" description="Disordered" evidence="3">
    <location>
        <begin position="1"/>
        <end position="46"/>
    </location>
</feature>
<dbReference type="GO" id="GO:0005829">
    <property type="term" value="C:cytosol"/>
    <property type="evidence" value="ECO:0007669"/>
    <property type="project" value="TreeGrafter"/>
</dbReference>
<dbReference type="EC" id="3.-.-.-" evidence="5"/>
<gene>
    <name evidence="5" type="primary">act</name>
    <name evidence="5" type="ORF">HRbin22_00291</name>
</gene>
<dbReference type="PANTHER" id="PTHR11839:SF18">
    <property type="entry name" value="NUDIX HYDROLASE DOMAIN-CONTAINING PROTEIN"/>
    <property type="match status" value="1"/>
</dbReference>
<dbReference type="InterPro" id="IPR020084">
    <property type="entry name" value="NUDIX_hydrolase_CS"/>
</dbReference>
<feature type="domain" description="Nudix hydrolase" evidence="4">
    <location>
        <begin position="100"/>
        <end position="233"/>
    </location>
</feature>
<feature type="compositionally biased region" description="Basic and acidic residues" evidence="3">
    <location>
        <begin position="17"/>
        <end position="38"/>
    </location>
</feature>
<evidence type="ECO:0000256" key="1">
    <source>
        <dbReference type="ARBA" id="ARBA00001946"/>
    </source>
</evidence>
<keyword evidence="2 5" id="KW-0378">Hydrolase</keyword>
<dbReference type="EMBL" id="BEHY01000003">
    <property type="protein sequence ID" value="GBD08062.1"/>
    <property type="molecule type" value="Genomic_DNA"/>
</dbReference>
<dbReference type="InterPro" id="IPR000086">
    <property type="entry name" value="NUDIX_hydrolase_dom"/>
</dbReference>
<dbReference type="GO" id="GO:0016787">
    <property type="term" value="F:hydrolase activity"/>
    <property type="evidence" value="ECO:0007669"/>
    <property type="project" value="UniProtKB-KW"/>
</dbReference>
<comment type="cofactor">
    <cofactor evidence="1">
        <name>Mg(2+)</name>
        <dbReference type="ChEBI" id="CHEBI:18420"/>
    </cofactor>
</comment>
<evidence type="ECO:0000256" key="2">
    <source>
        <dbReference type="ARBA" id="ARBA00022801"/>
    </source>
</evidence>
<dbReference type="PROSITE" id="PS00893">
    <property type="entry name" value="NUDIX_BOX"/>
    <property type="match status" value="1"/>
</dbReference>
<protein>
    <submittedName>
        <fullName evidence="5">Methanol dehydrogenase activator</fullName>
        <ecNumber evidence="5">3.-.-.-</ecNumber>
    </submittedName>
</protein>
<dbReference type="GO" id="GO:0006753">
    <property type="term" value="P:nucleoside phosphate metabolic process"/>
    <property type="evidence" value="ECO:0007669"/>
    <property type="project" value="TreeGrafter"/>
</dbReference>
<dbReference type="Gene3D" id="3.90.79.10">
    <property type="entry name" value="Nucleoside Triphosphate Pyrophosphohydrolase"/>
    <property type="match status" value="1"/>
</dbReference>
<comment type="caution">
    <text evidence="5">The sequence shown here is derived from an EMBL/GenBank/DDBJ whole genome shotgun (WGS) entry which is preliminary data.</text>
</comment>
<dbReference type="SUPFAM" id="SSF55811">
    <property type="entry name" value="Nudix"/>
    <property type="match status" value="1"/>
</dbReference>
<dbReference type="Pfam" id="PF00293">
    <property type="entry name" value="NUDIX"/>
    <property type="match status" value="1"/>
</dbReference>